<dbReference type="GO" id="GO:0001508">
    <property type="term" value="P:action potential"/>
    <property type="evidence" value="ECO:0007669"/>
    <property type="project" value="TreeGrafter"/>
</dbReference>
<dbReference type="STRING" id="1291743.LOSG293_130060"/>
<feature type="transmembrane region" description="Helical" evidence="8">
    <location>
        <begin position="68"/>
        <end position="91"/>
    </location>
</feature>
<evidence type="ECO:0000313" key="11">
    <source>
        <dbReference type="Proteomes" id="UP000028700"/>
    </source>
</evidence>
<dbReference type="Gene3D" id="1.20.120.350">
    <property type="entry name" value="Voltage-gated potassium channels. Chain C"/>
    <property type="match status" value="1"/>
</dbReference>
<dbReference type="Proteomes" id="UP000028700">
    <property type="component" value="Unassembled WGS sequence"/>
</dbReference>
<dbReference type="Pfam" id="PF07885">
    <property type="entry name" value="Ion_trans_2"/>
    <property type="match status" value="1"/>
</dbReference>
<dbReference type="RefSeq" id="WP_034527572.1">
    <property type="nucleotide sequence ID" value="NZ_BBJM01000013.1"/>
</dbReference>
<dbReference type="PANTHER" id="PTHR11537:SF254">
    <property type="entry name" value="POTASSIUM VOLTAGE-GATED CHANNEL PROTEIN SHAB"/>
    <property type="match status" value="1"/>
</dbReference>
<dbReference type="SUPFAM" id="SSF81324">
    <property type="entry name" value="Voltage-gated potassium channels"/>
    <property type="match status" value="1"/>
</dbReference>
<dbReference type="AlphaFoldDB" id="A0A081BIE9"/>
<keyword evidence="2" id="KW-0813">Transport</keyword>
<evidence type="ECO:0000256" key="7">
    <source>
        <dbReference type="ARBA" id="ARBA00023303"/>
    </source>
</evidence>
<dbReference type="EMBL" id="BBJM01000013">
    <property type="protein sequence ID" value="GAK47817.1"/>
    <property type="molecule type" value="Genomic_DNA"/>
</dbReference>
<evidence type="ECO:0000259" key="9">
    <source>
        <dbReference type="Pfam" id="PF07885"/>
    </source>
</evidence>
<evidence type="ECO:0000256" key="5">
    <source>
        <dbReference type="ARBA" id="ARBA00023065"/>
    </source>
</evidence>
<proteinExistence type="predicted"/>
<keyword evidence="7" id="KW-0407">Ion channel</keyword>
<keyword evidence="11" id="KW-1185">Reference proteome</keyword>
<dbReference type="eggNOG" id="COG1226">
    <property type="taxonomic scope" value="Bacteria"/>
</dbReference>
<protein>
    <submittedName>
        <fullName evidence="10">Potassium transporter Kef</fullName>
    </submittedName>
</protein>
<keyword evidence="4 8" id="KW-1133">Transmembrane helix</keyword>
<evidence type="ECO:0000256" key="1">
    <source>
        <dbReference type="ARBA" id="ARBA00004141"/>
    </source>
</evidence>
<feature type="transmembrane region" description="Helical" evidence="8">
    <location>
        <begin position="126"/>
        <end position="147"/>
    </location>
</feature>
<dbReference type="InterPro" id="IPR027359">
    <property type="entry name" value="Volt_channel_dom_sf"/>
</dbReference>
<evidence type="ECO:0000256" key="6">
    <source>
        <dbReference type="ARBA" id="ARBA00023136"/>
    </source>
</evidence>
<keyword evidence="6 8" id="KW-0472">Membrane</keyword>
<feature type="transmembrane region" description="Helical" evidence="8">
    <location>
        <begin position="12"/>
        <end position="31"/>
    </location>
</feature>
<dbReference type="Gene3D" id="1.10.287.70">
    <property type="match status" value="1"/>
</dbReference>
<dbReference type="InterPro" id="IPR028325">
    <property type="entry name" value="VG_K_chnl"/>
</dbReference>
<dbReference type="GO" id="GO:0005249">
    <property type="term" value="F:voltage-gated potassium channel activity"/>
    <property type="evidence" value="ECO:0007669"/>
    <property type="project" value="InterPro"/>
</dbReference>
<evidence type="ECO:0000313" key="10">
    <source>
        <dbReference type="EMBL" id="GAK47817.1"/>
    </source>
</evidence>
<keyword evidence="3 8" id="KW-0812">Transmembrane</keyword>
<comment type="subcellular location">
    <subcellularLocation>
        <location evidence="1">Membrane</location>
        <topology evidence="1">Multi-pass membrane protein</topology>
    </subcellularLocation>
</comment>
<name>A0A081BIE9_9LACO</name>
<reference evidence="10" key="1">
    <citation type="journal article" date="2014" name="Genome Announc.">
        <title>Draft Genome Sequence of Lactobacillus oryzae Strain SG293T.</title>
        <authorList>
            <person name="Tanizawa Y."/>
            <person name="Fujisawa T."/>
            <person name="Mochizuki T."/>
            <person name="Kaminuma E."/>
            <person name="Nakamura Y."/>
            <person name="Tohno M."/>
        </authorList>
    </citation>
    <scope>NUCLEOTIDE SEQUENCE [LARGE SCALE GENOMIC DNA]</scope>
    <source>
        <strain evidence="10">SG293</strain>
    </source>
</reference>
<evidence type="ECO:0000256" key="4">
    <source>
        <dbReference type="ARBA" id="ARBA00022989"/>
    </source>
</evidence>
<organism evidence="10 11">
    <name type="scientific">Secundilactobacillus oryzae JCM 18671</name>
    <dbReference type="NCBI Taxonomy" id="1291743"/>
    <lineage>
        <taxon>Bacteria</taxon>
        <taxon>Bacillati</taxon>
        <taxon>Bacillota</taxon>
        <taxon>Bacilli</taxon>
        <taxon>Lactobacillales</taxon>
        <taxon>Lactobacillaceae</taxon>
        <taxon>Secundilactobacillus</taxon>
    </lineage>
</organism>
<feature type="domain" description="Potassium channel" evidence="9">
    <location>
        <begin position="132"/>
        <end position="205"/>
    </location>
</feature>
<feature type="transmembrane region" description="Helical" evidence="8">
    <location>
        <begin position="176"/>
        <end position="196"/>
    </location>
</feature>
<sequence length="250" mass="28124">MTRKKAIQITAYHWGVMILTLASMINVALIMAHVGNWHVEMKIAAGLTFVFAVDYSIRLIVAKSKKTFLIHAAFDLLGIIPMHPGFVIFRLAHLVRIVRYYHLFWHLGVAGKWTKNFHRFVYDTGFIYLFTMSVAIITLSALGFSIAEHRSLPQALWWAIVTSTTVGYGDLTPQTAWGKMIAIVLMLGGVAFIGLLTSTITDYFTSEATTQTDRDAQSNHDLLVQLTCQVADLNQEVTNLKNEIKKDQHP</sequence>
<dbReference type="PANTHER" id="PTHR11537">
    <property type="entry name" value="VOLTAGE-GATED POTASSIUM CHANNEL"/>
    <property type="match status" value="1"/>
</dbReference>
<accession>A0A081BIE9</accession>
<dbReference type="GO" id="GO:0008076">
    <property type="term" value="C:voltage-gated potassium channel complex"/>
    <property type="evidence" value="ECO:0007669"/>
    <property type="project" value="InterPro"/>
</dbReference>
<evidence type="ECO:0000256" key="8">
    <source>
        <dbReference type="SAM" id="Phobius"/>
    </source>
</evidence>
<keyword evidence="5" id="KW-0406">Ion transport</keyword>
<comment type="caution">
    <text evidence="10">The sequence shown here is derived from an EMBL/GenBank/DDBJ whole genome shotgun (WGS) entry which is preliminary data.</text>
</comment>
<dbReference type="InterPro" id="IPR013099">
    <property type="entry name" value="K_chnl_dom"/>
</dbReference>
<dbReference type="OrthoDB" id="9785285at2"/>
<evidence type="ECO:0000256" key="2">
    <source>
        <dbReference type="ARBA" id="ARBA00022448"/>
    </source>
</evidence>
<gene>
    <name evidence="10" type="primary">kef</name>
    <name evidence="10" type="ORF">LOSG293_130060</name>
</gene>
<evidence type="ECO:0000256" key="3">
    <source>
        <dbReference type="ARBA" id="ARBA00022692"/>
    </source>
</evidence>